<evidence type="ECO:0000259" key="2">
    <source>
        <dbReference type="Pfam" id="PF01345"/>
    </source>
</evidence>
<protein>
    <submittedName>
        <fullName evidence="4">IPT/TIG domain-containing protein</fullName>
    </submittedName>
</protein>
<feature type="domain" description="IPT/TIG" evidence="3">
    <location>
        <begin position="1038"/>
        <end position="1119"/>
    </location>
</feature>
<feature type="domain" description="IPT/TIG" evidence="3">
    <location>
        <begin position="400"/>
        <end position="471"/>
    </location>
</feature>
<dbReference type="SUPFAM" id="SSF63829">
    <property type="entry name" value="Calcium-dependent phosphotriesterase"/>
    <property type="match status" value="1"/>
</dbReference>
<feature type="signal peptide" evidence="1">
    <location>
        <begin position="1"/>
        <end position="21"/>
    </location>
</feature>
<organism evidence="4 5">
    <name type="scientific">Granulicella pectinivorans</name>
    <dbReference type="NCBI Taxonomy" id="474950"/>
    <lineage>
        <taxon>Bacteria</taxon>
        <taxon>Pseudomonadati</taxon>
        <taxon>Acidobacteriota</taxon>
        <taxon>Terriglobia</taxon>
        <taxon>Terriglobales</taxon>
        <taxon>Acidobacteriaceae</taxon>
        <taxon>Granulicella</taxon>
    </lineage>
</organism>
<dbReference type="STRING" id="474950.SAMN05421771_0562"/>
<dbReference type="InterPro" id="IPR002909">
    <property type="entry name" value="IPT_dom"/>
</dbReference>
<dbReference type="InterPro" id="IPR014756">
    <property type="entry name" value="Ig_E-set"/>
</dbReference>
<dbReference type="Pfam" id="PF01345">
    <property type="entry name" value="DUF11"/>
    <property type="match status" value="1"/>
</dbReference>
<dbReference type="CDD" id="cd00603">
    <property type="entry name" value="IPT_PCSR"/>
    <property type="match status" value="1"/>
</dbReference>
<dbReference type="InterPro" id="IPR015943">
    <property type="entry name" value="WD40/YVTN_repeat-like_dom_sf"/>
</dbReference>
<feature type="chain" id="PRO_5011527671" evidence="1">
    <location>
        <begin position="22"/>
        <end position="1541"/>
    </location>
</feature>
<reference evidence="4 5" key="1">
    <citation type="submission" date="2016-10" db="EMBL/GenBank/DDBJ databases">
        <authorList>
            <person name="de Groot N.N."/>
        </authorList>
    </citation>
    <scope>NUCLEOTIDE SEQUENCE [LARGE SCALE GENOMIC DNA]</scope>
    <source>
        <strain evidence="4 5">DSM 21001</strain>
    </source>
</reference>
<proteinExistence type="predicted"/>
<gene>
    <name evidence="4" type="ORF">SAMN05421771_0562</name>
</gene>
<evidence type="ECO:0000256" key="1">
    <source>
        <dbReference type="SAM" id="SignalP"/>
    </source>
</evidence>
<feature type="domain" description="IPT/TIG" evidence="3">
    <location>
        <begin position="129"/>
        <end position="203"/>
    </location>
</feature>
<dbReference type="InterPro" id="IPR011048">
    <property type="entry name" value="Haem_d1_sf"/>
</dbReference>
<dbReference type="SUPFAM" id="SSF81296">
    <property type="entry name" value="E set domains"/>
    <property type="match status" value="7"/>
</dbReference>
<feature type="domain" description="IPT/TIG" evidence="3">
    <location>
        <begin position="39"/>
        <end position="122"/>
    </location>
</feature>
<dbReference type="Gene3D" id="2.60.40.10">
    <property type="entry name" value="Immunoglobulins"/>
    <property type="match status" value="9"/>
</dbReference>
<evidence type="ECO:0000313" key="4">
    <source>
        <dbReference type="EMBL" id="SFS01289.1"/>
    </source>
</evidence>
<dbReference type="InterPro" id="IPR047589">
    <property type="entry name" value="DUF11_rpt"/>
</dbReference>
<dbReference type="InterPro" id="IPR013783">
    <property type="entry name" value="Ig-like_fold"/>
</dbReference>
<keyword evidence="1" id="KW-0732">Signal</keyword>
<feature type="domain" description="DUF11" evidence="2">
    <location>
        <begin position="914"/>
        <end position="1024"/>
    </location>
</feature>
<accession>A0A1I6LCW9</accession>
<name>A0A1I6LCW9_9BACT</name>
<dbReference type="Gene3D" id="2.130.10.10">
    <property type="entry name" value="YVTN repeat-like/Quinoprotein amine dehydrogenase"/>
    <property type="match status" value="1"/>
</dbReference>
<evidence type="ECO:0000259" key="3">
    <source>
        <dbReference type="Pfam" id="PF01833"/>
    </source>
</evidence>
<dbReference type="Proteomes" id="UP000199024">
    <property type="component" value="Unassembled WGS sequence"/>
</dbReference>
<dbReference type="EMBL" id="FOZL01000001">
    <property type="protein sequence ID" value="SFS01289.1"/>
    <property type="molecule type" value="Genomic_DNA"/>
</dbReference>
<sequence length="1541" mass="152910">MRRIVPALVFSALLLLQTGCAGSGNSSGGGQTTQSNPVPVVSSVSPASVTAGAAAQTITVTGTGFISSSVITFNGSSITTTYVSATSLQGQVPAAALAAGASVSVTVSNPSPGGGASAAATFAVMSPTPTVTSIAPAYIPQGVPVTLTVTGSGFEANSVVKWNGTAKPTTFFSATTLTVALAAADVPSVGSGQLTVSNPGPGGSDTAAAAEVVYAVPAITSVAPASVSAGATATAITVTGTNFLANSAVQLDGTSLTTTYVSATSLTAQIPASALASARTASVTVQNSTPVSVVSAGVSLPVNSPTPVLTTIAPSLAIQGGTSTTLTLTGTGFIANSTASWNGTTLATTYVSPTSLRAVLTTAILATAGTGQITVNNPAPNAGASAALSLPVVAPPVVASVSPTYIQIPASGSPVTNTNITITGSNFLASPRVTFNGYSLAVVSQTSTQIVATVSSQNLYQTGAVPVQVLNPVPNLANYFIGSTPSAASSINVINPLGTINVSPNSAPLGSPDTTITLSGSGFFADSIVQWNGVPLVTTYKSGTLTAVIPAGDLAVPGGGTISVATPENMGLPSTTVPFNTYLALPINGLAYNAKDGLLYATIAGSGGPGLANSLVAIDPITSAIQKKIYVGSEPTRLVLSTDGTQAFVGLNGAGAVRQVDLTAGVAGVQFTLGGSTGVYNPPYTASGLAALPGQPNSVAVYGSNGVVTIFDSGVARPKTSTGLSTYFSSNSGALTFGTSASTLYLAAYAVGNYVYQLTVDSTGITGYKQLNSSAAGSTIQYDNGRLYTPNGLVTDPTTGATLGQFSTTASYSTSLSPASGPIYSDSSLNRAWVVVNNYGGSTVQLIGYDETTFLPVATIGVNGIGAIASSLGSSGTPADLVRWGQDGLAFHTQTQLFLLHGSVVKDTSSTPADLQVTTQLPATVTTGTAFTYTVQVKNLGTSTANGVVLGTSLPAALLYGSSTVSQGTCNGAGVLYCNLGSLANGATATLTVTATPSVSGVAQVSATVDSQTYDPITTNNMVVSTTTASGSLYAPVPSITSLSPNAIVTGSTATTLTVNGSGFNAASVVNWNGTALSTSMVSSSQLTATVDSSLLKTLGSAAVSVSNPAPGGGASGNLNVSLYSLLPISANAMVYDPYIRKLVAVLPSSSTTPTGNSIVAIDPLTGTAGTTVAVGSEPNLLVESPGGKYVYIALSGAHSLARFNTASQTVDATIPLVSTGYFGGPVSANGLAAIPGLENSVAVDNVGILDFTGTTATTRPNSALGYNNAVFPDSGHAYIYDNQSTGSEFYRYTVDSAGVHMIDGSTMLGMGGFSGSLALDQGLIFGSAGGIIDPTTTLPTQLGVLPLGPGPYGYGLSGAGAIPYQSTKKSFVFGINTAGTWAVVLERFDSQHFVLEDSVLLPTGSGYVQSVPGIRWGQDGIALLLSSNSGSTTTTQIMLLRGAFVLPAEASANSAPTLTAAGTGSLAVGSGNQLVTVTGTGFIPGASVLWNGVAYTTTFVDAQHLTMAVGAADIATAGTINITCQNPGSPASNTVTLTVQ</sequence>
<keyword evidence="5" id="KW-1185">Reference proteome</keyword>
<dbReference type="NCBIfam" id="TIGR01451">
    <property type="entry name" value="B_ant_repeat"/>
    <property type="match status" value="1"/>
</dbReference>
<dbReference type="InterPro" id="IPR001434">
    <property type="entry name" value="OmcB-like_DUF11"/>
</dbReference>
<dbReference type="Pfam" id="PF01833">
    <property type="entry name" value="TIG"/>
    <property type="match status" value="5"/>
</dbReference>
<dbReference type="SUPFAM" id="SSF51004">
    <property type="entry name" value="C-terminal (heme d1) domain of cytochrome cd1-nitrite reductase"/>
    <property type="match status" value="1"/>
</dbReference>
<feature type="domain" description="IPT/TIG" evidence="3">
    <location>
        <begin position="217"/>
        <end position="296"/>
    </location>
</feature>
<evidence type="ECO:0000313" key="5">
    <source>
        <dbReference type="Proteomes" id="UP000199024"/>
    </source>
</evidence>